<dbReference type="AlphaFoldDB" id="A0AAI9YS77"/>
<keyword evidence="1" id="KW-1133">Transmembrane helix</keyword>
<dbReference type="GeneID" id="85341475"/>
<dbReference type="RefSeq" id="XP_060311093.1">
    <property type="nucleotide sequence ID" value="XM_060457928.1"/>
</dbReference>
<reference evidence="2 3" key="1">
    <citation type="submission" date="2016-10" db="EMBL/GenBank/DDBJ databases">
        <title>The genome sequence of Colletotrichum fioriniae PJ7.</title>
        <authorList>
            <person name="Baroncelli R."/>
        </authorList>
    </citation>
    <scope>NUCLEOTIDE SEQUENCE [LARGE SCALE GENOMIC DNA]</scope>
    <source>
        <strain evidence="2 3">IMI 309622</strain>
    </source>
</reference>
<proteinExistence type="predicted"/>
<keyword evidence="1" id="KW-0472">Membrane</keyword>
<keyword evidence="3" id="KW-1185">Reference proteome</keyword>
<dbReference type="Proteomes" id="UP001240678">
    <property type="component" value="Unassembled WGS sequence"/>
</dbReference>
<comment type="caution">
    <text evidence="2">The sequence shown here is derived from an EMBL/GenBank/DDBJ whole genome shotgun (WGS) entry which is preliminary data.</text>
</comment>
<feature type="transmembrane region" description="Helical" evidence="1">
    <location>
        <begin position="36"/>
        <end position="58"/>
    </location>
</feature>
<name>A0AAI9YS77_9PEZI</name>
<evidence type="ECO:0000313" key="2">
    <source>
        <dbReference type="EMBL" id="KAK1522059.1"/>
    </source>
</evidence>
<evidence type="ECO:0000313" key="3">
    <source>
        <dbReference type="Proteomes" id="UP001240678"/>
    </source>
</evidence>
<gene>
    <name evidence="2" type="ORF">CCOS01_09771</name>
</gene>
<keyword evidence="1" id="KW-0812">Transmembrane</keyword>
<organism evidence="2 3">
    <name type="scientific">Colletotrichum costaricense</name>
    <dbReference type="NCBI Taxonomy" id="1209916"/>
    <lineage>
        <taxon>Eukaryota</taxon>
        <taxon>Fungi</taxon>
        <taxon>Dikarya</taxon>
        <taxon>Ascomycota</taxon>
        <taxon>Pezizomycotina</taxon>
        <taxon>Sordariomycetes</taxon>
        <taxon>Hypocreomycetidae</taxon>
        <taxon>Glomerellales</taxon>
        <taxon>Glomerellaceae</taxon>
        <taxon>Colletotrichum</taxon>
        <taxon>Colletotrichum acutatum species complex</taxon>
    </lineage>
</organism>
<accession>A0AAI9YS77</accession>
<dbReference type="EMBL" id="MOOE01000010">
    <property type="protein sequence ID" value="KAK1522059.1"/>
    <property type="molecule type" value="Genomic_DNA"/>
</dbReference>
<evidence type="ECO:0000256" key="1">
    <source>
        <dbReference type="SAM" id="Phobius"/>
    </source>
</evidence>
<sequence>MAALPLLSTSAEALVMALAEVGVATAAVAPVAPVAAAITFPVAALAVGAGAVAVRMGLFNTSDTPPRMPKIPKKMLKRLLKVYGKKIHKKLKKRTRYDTNNRIVWNNTDFRIDLRRSNKVHVHIKTWHLHFNKTASKDIRDMFEFQGCTTHTKLLRDVFDIENPPDYEAWVETILELYHE</sequence>
<protein>
    <submittedName>
        <fullName evidence="2">Uncharacterized protein</fullName>
    </submittedName>
</protein>